<feature type="domain" description="DUF302" evidence="1">
    <location>
        <begin position="77"/>
        <end position="138"/>
    </location>
</feature>
<evidence type="ECO:0000313" key="2">
    <source>
        <dbReference type="EMBL" id="MEQ6916174.1"/>
    </source>
</evidence>
<dbReference type="Proteomes" id="UP001442468">
    <property type="component" value="Unassembled WGS sequence"/>
</dbReference>
<comment type="caution">
    <text evidence="2">The sequence shown here is derived from an EMBL/GenBank/DDBJ whole genome shotgun (WGS) entry which is preliminary data.</text>
</comment>
<dbReference type="InterPro" id="IPR005180">
    <property type="entry name" value="DUF302"/>
</dbReference>
<sequence>MGLDVGQPEREFIEKEGVIMWKSLTGTALGMLLAVPLIVQAQTHGIMHLTSGDDIERVEERLRAAIDEKGLTLMNVVDHAANAKQAGLSLPATRTFIFGNPAVGTPMMQCQGSMALDLPQKMVVRETDDGVRLEWNSPHYMAERHGLQGCDLPLDKVAGVLEGVAGAAAGP</sequence>
<reference evidence="2 3" key="1">
    <citation type="submission" date="2024-05" db="EMBL/GenBank/DDBJ databases">
        <title>Halomonas sp. SSM6 16S ribosomal RNA gene Genome sequencing and assembly.</title>
        <authorList>
            <person name="Yook S."/>
        </authorList>
    </citation>
    <scope>NUCLEOTIDE SEQUENCE [LARGE SCALE GENOMIC DNA]</scope>
    <source>
        <strain evidence="2 3">SSM6</strain>
    </source>
</reference>
<name>A0ABV1NAU5_9GAMM</name>
<dbReference type="Pfam" id="PF03625">
    <property type="entry name" value="DUF302"/>
    <property type="match status" value="1"/>
</dbReference>
<dbReference type="PANTHER" id="PTHR38342:SF2">
    <property type="entry name" value="INNER MEMBRANE OR EXPORTED"/>
    <property type="match status" value="1"/>
</dbReference>
<evidence type="ECO:0000313" key="3">
    <source>
        <dbReference type="Proteomes" id="UP001442468"/>
    </source>
</evidence>
<dbReference type="InterPro" id="IPR035923">
    <property type="entry name" value="TT1751-like_sf"/>
</dbReference>
<dbReference type="PANTHER" id="PTHR38342">
    <property type="entry name" value="SLR5037 PROTEIN"/>
    <property type="match status" value="1"/>
</dbReference>
<protein>
    <submittedName>
        <fullName evidence="2">DUF302 domain-containing protein</fullName>
    </submittedName>
</protein>
<proteinExistence type="predicted"/>
<dbReference type="Gene3D" id="3.30.310.70">
    <property type="entry name" value="TT1751-like domain"/>
    <property type="match status" value="1"/>
</dbReference>
<gene>
    <name evidence="2" type="ORF">ABE960_01345</name>
</gene>
<dbReference type="SUPFAM" id="SSF103247">
    <property type="entry name" value="TT1751-like"/>
    <property type="match status" value="1"/>
</dbReference>
<evidence type="ECO:0000259" key="1">
    <source>
        <dbReference type="Pfam" id="PF03625"/>
    </source>
</evidence>
<dbReference type="CDD" id="cd14797">
    <property type="entry name" value="DUF302"/>
    <property type="match status" value="1"/>
</dbReference>
<accession>A0ABV1NAU5</accession>
<dbReference type="EMBL" id="JBEGCJ010000001">
    <property type="protein sequence ID" value="MEQ6916174.1"/>
    <property type="molecule type" value="Genomic_DNA"/>
</dbReference>
<keyword evidence="3" id="KW-1185">Reference proteome</keyword>
<dbReference type="RefSeq" id="WP_349760419.1">
    <property type="nucleotide sequence ID" value="NZ_JBEGCJ010000001.1"/>
</dbReference>
<organism evidence="2 3">
    <name type="scientific">Halomonas aquatica</name>
    <dbReference type="NCBI Taxonomy" id="3151123"/>
    <lineage>
        <taxon>Bacteria</taxon>
        <taxon>Pseudomonadati</taxon>
        <taxon>Pseudomonadota</taxon>
        <taxon>Gammaproteobacteria</taxon>
        <taxon>Oceanospirillales</taxon>
        <taxon>Halomonadaceae</taxon>
        <taxon>Halomonas</taxon>
    </lineage>
</organism>